<dbReference type="PANTHER" id="PTHR15071">
    <property type="entry name" value="MANNOSE-6-PHOSPHATE RECEPTOR FAMILY MEMBER"/>
    <property type="match status" value="1"/>
</dbReference>
<protein>
    <recommendedName>
        <fullName evidence="6">Autophagy-related protein 27</fullName>
    </recommendedName>
</protein>
<gene>
    <name evidence="21" type="ORF">AMORRO_LOCUS2213</name>
</gene>
<evidence type="ECO:0000259" key="20">
    <source>
        <dbReference type="PROSITE" id="PS51914"/>
    </source>
</evidence>
<dbReference type="SMART" id="SM01404">
    <property type="entry name" value="CIMR"/>
    <property type="match status" value="1"/>
</dbReference>
<proteinExistence type="inferred from homology"/>
<keyword evidence="12" id="KW-0072">Autophagy</keyword>
<dbReference type="InterPro" id="IPR009011">
    <property type="entry name" value="Man6P_isomerase_rcpt-bd_dom_sf"/>
</dbReference>
<dbReference type="InterPro" id="IPR018939">
    <property type="entry name" value="Autophagy-rel_prot_27"/>
</dbReference>
<evidence type="ECO:0000313" key="21">
    <source>
        <dbReference type="EMBL" id="CAG8478865.1"/>
    </source>
</evidence>
<comment type="similarity">
    <text evidence="5">Belongs to the ATG27 family.</text>
</comment>
<feature type="transmembrane region" description="Helical" evidence="18">
    <location>
        <begin position="182"/>
        <end position="203"/>
    </location>
</feature>
<dbReference type="GO" id="GO:0010008">
    <property type="term" value="C:endosome membrane"/>
    <property type="evidence" value="ECO:0007669"/>
    <property type="project" value="UniProtKB-SubCell"/>
</dbReference>
<evidence type="ECO:0000313" key="22">
    <source>
        <dbReference type="Proteomes" id="UP000789342"/>
    </source>
</evidence>
<evidence type="ECO:0000256" key="7">
    <source>
        <dbReference type="ARBA" id="ARBA00022448"/>
    </source>
</evidence>
<dbReference type="SUPFAM" id="SSF50911">
    <property type="entry name" value="Mannose 6-phosphate receptor domain"/>
    <property type="match status" value="1"/>
</dbReference>
<dbReference type="Gene3D" id="2.70.130.10">
    <property type="entry name" value="Mannose-6-phosphate receptor binding domain"/>
    <property type="match status" value="1"/>
</dbReference>
<evidence type="ECO:0000256" key="2">
    <source>
        <dbReference type="ARBA" id="ARBA00004358"/>
    </source>
</evidence>
<feature type="domain" description="MRH" evidence="20">
    <location>
        <begin position="27"/>
        <end position="172"/>
    </location>
</feature>
<reference evidence="21" key="1">
    <citation type="submission" date="2021-06" db="EMBL/GenBank/DDBJ databases">
        <authorList>
            <person name="Kallberg Y."/>
            <person name="Tangrot J."/>
            <person name="Rosling A."/>
        </authorList>
    </citation>
    <scope>NUCLEOTIDE SEQUENCE</scope>
    <source>
        <strain evidence="21">CL551</strain>
    </source>
</reference>
<keyword evidence="16" id="KW-1015">Disulfide bond</keyword>
<keyword evidence="9 19" id="KW-0732">Signal</keyword>
<keyword evidence="14" id="KW-0496">Mitochondrion</keyword>
<evidence type="ECO:0000256" key="8">
    <source>
        <dbReference type="ARBA" id="ARBA00022692"/>
    </source>
</evidence>
<comment type="caution">
    <text evidence="21">The sequence shown here is derived from an EMBL/GenBank/DDBJ whole genome shotgun (WGS) entry which is preliminary data.</text>
</comment>
<keyword evidence="17" id="KW-0968">Cytoplasmic vesicle</keyword>
<evidence type="ECO:0000256" key="19">
    <source>
        <dbReference type="SAM" id="SignalP"/>
    </source>
</evidence>
<keyword evidence="8 18" id="KW-0812">Transmembrane</keyword>
<evidence type="ECO:0000256" key="9">
    <source>
        <dbReference type="ARBA" id="ARBA00022729"/>
    </source>
</evidence>
<dbReference type="Pfam" id="PF09451">
    <property type="entry name" value="ATG27"/>
    <property type="match status" value="1"/>
</dbReference>
<keyword evidence="22" id="KW-1185">Reference proteome</keyword>
<keyword evidence="7" id="KW-0813">Transport</keyword>
<evidence type="ECO:0000256" key="6">
    <source>
        <dbReference type="ARBA" id="ARBA00013776"/>
    </source>
</evidence>
<evidence type="ECO:0000256" key="16">
    <source>
        <dbReference type="ARBA" id="ARBA00023157"/>
    </source>
</evidence>
<evidence type="ECO:0000256" key="1">
    <source>
        <dbReference type="ARBA" id="ARBA00004304"/>
    </source>
</evidence>
<accession>A0A9N8W9G0</accession>
<keyword evidence="11 18" id="KW-1133">Transmembrane helix</keyword>
<evidence type="ECO:0000256" key="15">
    <source>
        <dbReference type="ARBA" id="ARBA00023136"/>
    </source>
</evidence>
<dbReference type="GO" id="GO:0000139">
    <property type="term" value="C:Golgi membrane"/>
    <property type="evidence" value="ECO:0007669"/>
    <property type="project" value="UniProtKB-SubCell"/>
</dbReference>
<dbReference type="InterPro" id="IPR044865">
    <property type="entry name" value="MRH_dom"/>
</dbReference>
<evidence type="ECO:0000256" key="17">
    <source>
        <dbReference type="ARBA" id="ARBA00023329"/>
    </source>
</evidence>
<evidence type="ECO:0000256" key="3">
    <source>
        <dbReference type="ARBA" id="ARBA00004472"/>
    </source>
</evidence>
<comment type="subcellular location">
    <subcellularLocation>
        <location evidence="2">Cytoplasmic vesicle membrane</location>
        <topology evidence="2">Single-pass type I membrane protein</topology>
    </subcellularLocation>
    <subcellularLocation>
        <location evidence="4">Golgi apparatus membrane</location>
        <topology evidence="4">Single-pass type I membrane protein</topology>
    </subcellularLocation>
    <subcellularLocation>
        <location evidence="1">Mitochondrion membrane</location>
        <topology evidence="1">Single-pass membrane protein</topology>
    </subcellularLocation>
    <subcellularLocation>
        <location evidence="3">Preautophagosomal structure membrane</location>
        <topology evidence="3">Single-pass type I membrane protein</topology>
    </subcellularLocation>
</comment>
<dbReference type="EMBL" id="CAJVPV010000907">
    <property type="protein sequence ID" value="CAG8478865.1"/>
    <property type="molecule type" value="Genomic_DNA"/>
</dbReference>
<dbReference type="OrthoDB" id="4504960at2759"/>
<dbReference type="GO" id="GO:0005770">
    <property type="term" value="C:late endosome"/>
    <property type="evidence" value="ECO:0007669"/>
    <property type="project" value="TreeGrafter"/>
</dbReference>
<evidence type="ECO:0000256" key="18">
    <source>
        <dbReference type="SAM" id="Phobius"/>
    </source>
</evidence>
<evidence type="ECO:0000256" key="4">
    <source>
        <dbReference type="ARBA" id="ARBA00004614"/>
    </source>
</evidence>
<keyword evidence="13" id="KW-0333">Golgi apparatus</keyword>
<dbReference type="PROSITE" id="PS51914">
    <property type="entry name" value="MRH"/>
    <property type="match status" value="1"/>
</dbReference>
<organism evidence="21 22">
    <name type="scientific">Acaulospora morrowiae</name>
    <dbReference type="NCBI Taxonomy" id="94023"/>
    <lineage>
        <taxon>Eukaryota</taxon>
        <taxon>Fungi</taxon>
        <taxon>Fungi incertae sedis</taxon>
        <taxon>Mucoromycota</taxon>
        <taxon>Glomeromycotina</taxon>
        <taxon>Glomeromycetes</taxon>
        <taxon>Diversisporales</taxon>
        <taxon>Acaulosporaceae</taxon>
        <taxon>Acaulospora</taxon>
    </lineage>
</organism>
<evidence type="ECO:0000256" key="13">
    <source>
        <dbReference type="ARBA" id="ARBA00023034"/>
    </source>
</evidence>
<feature type="signal peptide" evidence="19">
    <location>
        <begin position="1"/>
        <end position="22"/>
    </location>
</feature>
<dbReference type="PROSITE" id="PS51257">
    <property type="entry name" value="PROKAR_LIPOPROTEIN"/>
    <property type="match status" value="1"/>
</dbReference>
<dbReference type="AlphaFoldDB" id="A0A9N8W9G0"/>
<keyword evidence="10" id="KW-0653">Protein transport</keyword>
<feature type="chain" id="PRO_5040316474" description="Autophagy-related protein 27" evidence="19">
    <location>
        <begin position="23"/>
        <end position="271"/>
    </location>
</feature>
<evidence type="ECO:0000256" key="11">
    <source>
        <dbReference type="ARBA" id="ARBA00022989"/>
    </source>
</evidence>
<evidence type="ECO:0000256" key="10">
    <source>
        <dbReference type="ARBA" id="ARBA00022927"/>
    </source>
</evidence>
<dbReference type="Proteomes" id="UP000789342">
    <property type="component" value="Unassembled WGS sequence"/>
</dbReference>
<evidence type="ECO:0000256" key="12">
    <source>
        <dbReference type="ARBA" id="ARBA00023006"/>
    </source>
</evidence>
<evidence type="ECO:0000256" key="14">
    <source>
        <dbReference type="ARBA" id="ARBA00023128"/>
    </source>
</evidence>
<keyword evidence="15 18" id="KW-0472">Membrane</keyword>
<evidence type="ECO:0000256" key="5">
    <source>
        <dbReference type="ARBA" id="ARBA00005363"/>
    </source>
</evidence>
<sequence length="271" mass="30766">MRRSLWVIFLGAIIACTTVVNAEDTNLDCQVKNVTSQQIYDLRPLIRESGADWEVVSQNYTFHLNVCHKILYDKTGLSNVDSFGIWGKREGGNENLKVFSGKFSKEPQLIEGALHLKYESDDHCGTNDYKRSALIVFTCDQTVDGSGAPRFVTSFNDCAFWFEWRTPVACPSKIKGEGMGSWGVFFTISGIALAAYLIGGIAYNRIVYRAAGLNQIPNWEFWRNSGEYIKDMVLIIFAQCPMTRPRRPQGSYMNLPRDEENILIDDDFEEH</sequence>
<name>A0A9N8W9G0_9GLOM</name>
<dbReference type="GO" id="GO:0007034">
    <property type="term" value="P:vacuolar transport"/>
    <property type="evidence" value="ECO:0007669"/>
    <property type="project" value="TreeGrafter"/>
</dbReference>
<dbReference type="PANTHER" id="PTHR15071:SF0">
    <property type="entry name" value="MANNOSE 6-PHOSPHATE RECEPTOR-LIKE PROTEIN 1"/>
    <property type="match status" value="1"/>
</dbReference>